<dbReference type="RefSeq" id="WP_088934488.1">
    <property type="nucleotide sequence ID" value="NZ_JAFLVW010000028.1"/>
</dbReference>
<comment type="caution">
    <text evidence="1">The sequence shown here is derived from an EMBL/GenBank/DDBJ whole genome shotgun (WGS) entry which is preliminary data.</text>
</comment>
<sequence>MKKALLVVHRYKSEDDDDWGSVAKDYGTSDLVENISKMHPSHDWRPATLTEARELMHKVKIDRLILVPMLKDYIEELNAYPDVQVDCLTADEYGKISKPPFAFLRKDYLN</sequence>
<proteinExistence type="predicted"/>
<dbReference type="Proteomes" id="UP001252875">
    <property type="component" value="Unassembled WGS sequence"/>
</dbReference>
<dbReference type="EMBL" id="JARPYI010000008">
    <property type="protein sequence ID" value="MDT2600835.1"/>
    <property type="molecule type" value="Genomic_DNA"/>
</dbReference>
<accession>A0ABU3F127</accession>
<evidence type="ECO:0000313" key="1">
    <source>
        <dbReference type="EMBL" id="MDT2600835.1"/>
    </source>
</evidence>
<gene>
    <name evidence="1" type="ORF">P7D85_13695</name>
</gene>
<reference evidence="1 2" key="1">
    <citation type="submission" date="2023-03" db="EMBL/GenBank/DDBJ databases">
        <authorList>
            <person name="Shen W."/>
            <person name="Cai J."/>
        </authorList>
    </citation>
    <scope>NUCLEOTIDE SEQUENCE [LARGE SCALE GENOMIC DNA]</scope>
    <source>
        <strain evidence="1 2">D6-4</strain>
    </source>
</reference>
<name>A0ABU3F127_9ENTE</name>
<evidence type="ECO:0000313" key="2">
    <source>
        <dbReference type="Proteomes" id="UP001252875"/>
    </source>
</evidence>
<organism evidence="1 2">
    <name type="scientific">Enterococcus hulanensis</name>
    <dbReference type="NCBI Taxonomy" id="2559929"/>
    <lineage>
        <taxon>Bacteria</taxon>
        <taxon>Bacillati</taxon>
        <taxon>Bacillota</taxon>
        <taxon>Bacilli</taxon>
        <taxon>Lactobacillales</taxon>
        <taxon>Enterococcaceae</taxon>
        <taxon>Enterococcus</taxon>
    </lineage>
</organism>
<protein>
    <submittedName>
        <fullName evidence="1">Uncharacterized protein</fullName>
    </submittedName>
</protein>
<keyword evidence="2" id="KW-1185">Reference proteome</keyword>